<dbReference type="RefSeq" id="WP_174404948.1">
    <property type="nucleotide sequence ID" value="NZ_BLVO01000013.1"/>
</dbReference>
<name>A0A7J0BHU5_9BACT</name>
<accession>A0A7J0BHU5</accession>
<sequence>MSLRTTLINELFSNGRCRNGVLSVCEAIADEENTTLQAAGLDTFSRQMDREYRSFSGDAAEVAGLVGSSSKAERVVQLALRNRYADGIGPQAWALWQDTDLRNALKDCIARGIAAEKPDAAIADDVTEVLVENTEQTTPPSLPLPEVPTRTTAEIPNFSGGNVGSFGPVGFSVSRETVHTLHDLSRKRSARFAEHGIMNAPPKLQFQGMGLWEASFRIRLTSALCADPAKRIATLEAVHESGKAHPLVIGGRNLGTFVLVDMDIAERTHGPKGVLMSADLSLSLKEYR</sequence>
<dbReference type="AlphaFoldDB" id="A0A7J0BHU5"/>
<gene>
    <name evidence="1" type="ORF">DSM101010T_16440</name>
</gene>
<evidence type="ECO:0000313" key="1">
    <source>
        <dbReference type="EMBL" id="GFM33279.1"/>
    </source>
</evidence>
<dbReference type="InterPro" id="IPR009734">
    <property type="entry name" value="Myoviridae_GpU"/>
</dbReference>
<evidence type="ECO:0000313" key="2">
    <source>
        <dbReference type="Proteomes" id="UP000503840"/>
    </source>
</evidence>
<dbReference type="EMBL" id="BLVO01000013">
    <property type="protein sequence ID" value="GFM33279.1"/>
    <property type="molecule type" value="Genomic_DNA"/>
</dbReference>
<comment type="caution">
    <text evidence="1">The sequence shown here is derived from an EMBL/GenBank/DDBJ whole genome shotgun (WGS) entry which is preliminary data.</text>
</comment>
<keyword evidence="2" id="KW-1185">Reference proteome</keyword>
<organism evidence="1 2">
    <name type="scientific">Desulfovibrio subterraneus</name>
    <dbReference type="NCBI Taxonomy" id="2718620"/>
    <lineage>
        <taxon>Bacteria</taxon>
        <taxon>Pseudomonadati</taxon>
        <taxon>Thermodesulfobacteriota</taxon>
        <taxon>Desulfovibrionia</taxon>
        <taxon>Desulfovibrionales</taxon>
        <taxon>Desulfovibrionaceae</taxon>
        <taxon>Desulfovibrio</taxon>
    </lineage>
</organism>
<dbReference type="Proteomes" id="UP000503840">
    <property type="component" value="Unassembled WGS sequence"/>
</dbReference>
<reference evidence="1 2" key="1">
    <citation type="submission" date="2020-05" db="EMBL/GenBank/DDBJ databases">
        <title>Draft genome sequence of Desulfovibrio sp. strain HN2T.</title>
        <authorList>
            <person name="Ueno A."/>
            <person name="Tamazawa S."/>
            <person name="Tamamura S."/>
            <person name="Murakami T."/>
            <person name="Kiyama T."/>
            <person name="Inomata H."/>
            <person name="Amano Y."/>
            <person name="Miyakawa K."/>
            <person name="Tamaki H."/>
            <person name="Naganuma T."/>
            <person name="Kaneko K."/>
        </authorList>
    </citation>
    <scope>NUCLEOTIDE SEQUENCE [LARGE SCALE GENOMIC DNA]</scope>
    <source>
        <strain evidence="1 2">HN2</strain>
    </source>
</reference>
<protein>
    <submittedName>
        <fullName evidence="1">Uncharacterized protein</fullName>
    </submittedName>
</protein>
<proteinExistence type="predicted"/>
<dbReference type="Pfam" id="PF06995">
    <property type="entry name" value="Phage_P2_GpU"/>
    <property type="match status" value="1"/>
</dbReference>